<feature type="domain" description="Glycosyltransferase 2-like" evidence="1">
    <location>
        <begin position="284"/>
        <end position="445"/>
    </location>
</feature>
<accession>A0A4Q7P1Z9</accession>
<dbReference type="CDD" id="cd04186">
    <property type="entry name" value="GT_2_like_c"/>
    <property type="match status" value="1"/>
</dbReference>
<name>A0A4Q7P1Z9_9FIRM</name>
<sequence>MRYKQHVDVMRYDDLKQILQVNGWLMFQDGRKYELEARVDGKKVPCKVQWGERKDVLKLWKGDGTPRQSGYRLAVHMGEDAQSLELWVKAEGIHQMIAKKGRRELLRVINAPSIRYCLDIKCIRGKKLLLQGWTVSCHNEDVKIQMEDETGRKVPIKLVRRSRLDVLEMFQGEIDTLKCGFNLEVAEEAEPFYYLVLSDSSSVLKILLDREKIKRQQKLLNSYPARFIKEARARGMKAALNKAYRKLTGQEAITYEKWFALHKASKSQLEEQRKAKFEYEPKFSIAVPLYRTPEKYLREMIQSVTDQTYGNWELCLADGGGRENSVGAVVREYSERDSRIRYVQLEENLGIAGNTNAALDMARGDFLALLDHDDLLAPDALYECVKAVNSNPGTDIVYTDEDKIDMEGKHHFDPHFKPDFNPDLLRSNNYICHFFTVKREIAEKIGGFKSAYDGAQDYDFIIRCTEQSEKIVHVPRILYYWRAHPASTALNQDSKQYAFDAGIRVLEDYYARKGIPAEVSHGASPGIYRTVYGLEQEPLVSVLIPSKDNREDLDQCLRSILERSDYKNVEVIVIENNSVEPETFAYYEKIKKKYAGLKVVTWKGDGKFNYSALNNFGASEARGEYLLLLNNDTEFIDAESLREMVRIAQRPEVGIVGARLWYPDRTLQHGGVAVGIGGVANHIHQGLPEGEPGYMNRPACTQDLSAVTAACMMVRKTLYEELGGLTEELAVAFNDIDFCLRVREAGYLIVYDPYVQLYHYESKSRGRDDDSPEKIERFADETEYFQRRWARFLAEGDPNYNPNFSLETADYSLREHNQD</sequence>
<reference evidence="2 3" key="1">
    <citation type="submission" date="2019-02" db="EMBL/GenBank/DDBJ databases">
        <title>Genomic Encyclopedia of Type Strains, Phase IV (KMG-IV): sequencing the most valuable type-strain genomes for metagenomic binning, comparative biology and taxonomic classification.</title>
        <authorList>
            <person name="Goeker M."/>
        </authorList>
    </citation>
    <scope>NUCLEOTIDE SEQUENCE [LARGE SCALE GENOMIC DNA]</scope>
    <source>
        <strain evidence="2 3">DSM 29486</strain>
    </source>
</reference>
<evidence type="ECO:0000313" key="3">
    <source>
        <dbReference type="Proteomes" id="UP000292927"/>
    </source>
</evidence>
<dbReference type="SUPFAM" id="SSF53448">
    <property type="entry name" value="Nucleotide-diphospho-sugar transferases"/>
    <property type="match status" value="2"/>
</dbReference>
<dbReference type="PANTHER" id="PTHR43179">
    <property type="entry name" value="RHAMNOSYLTRANSFERASE WBBL"/>
    <property type="match status" value="1"/>
</dbReference>
<proteinExistence type="predicted"/>
<dbReference type="Pfam" id="PF00535">
    <property type="entry name" value="Glycos_transf_2"/>
    <property type="match status" value="2"/>
</dbReference>
<dbReference type="GO" id="GO:0016757">
    <property type="term" value="F:glycosyltransferase activity"/>
    <property type="evidence" value="ECO:0007669"/>
    <property type="project" value="UniProtKB-KW"/>
</dbReference>
<evidence type="ECO:0000313" key="2">
    <source>
        <dbReference type="EMBL" id="RZS92672.1"/>
    </source>
</evidence>
<protein>
    <submittedName>
        <fullName evidence="2">GT2 family glycosyltransferase</fullName>
    </submittedName>
</protein>
<dbReference type="InterPro" id="IPR001173">
    <property type="entry name" value="Glyco_trans_2-like"/>
</dbReference>
<dbReference type="PANTHER" id="PTHR43179:SF7">
    <property type="entry name" value="RHAMNOSYLTRANSFERASE WBBL"/>
    <property type="match status" value="1"/>
</dbReference>
<dbReference type="RefSeq" id="WP_130436202.1">
    <property type="nucleotide sequence ID" value="NZ_SGXF01000008.1"/>
</dbReference>
<dbReference type="InterPro" id="IPR029044">
    <property type="entry name" value="Nucleotide-diphossugar_trans"/>
</dbReference>
<dbReference type="EMBL" id="SGXF01000008">
    <property type="protein sequence ID" value="RZS92672.1"/>
    <property type="molecule type" value="Genomic_DNA"/>
</dbReference>
<keyword evidence="3" id="KW-1185">Reference proteome</keyword>
<keyword evidence="2" id="KW-0808">Transferase</keyword>
<dbReference type="OrthoDB" id="9179784at2"/>
<feature type="domain" description="Glycosyltransferase 2-like" evidence="1">
    <location>
        <begin position="541"/>
        <end position="721"/>
    </location>
</feature>
<dbReference type="AlphaFoldDB" id="A0A4Q7P1Z9"/>
<comment type="caution">
    <text evidence="2">The sequence shown here is derived from an EMBL/GenBank/DDBJ whole genome shotgun (WGS) entry which is preliminary data.</text>
</comment>
<gene>
    <name evidence="2" type="ORF">EV209_2967</name>
</gene>
<organism evidence="2 3">
    <name type="scientific">Cuneatibacter caecimuris</name>
    <dbReference type="NCBI Taxonomy" id="1796618"/>
    <lineage>
        <taxon>Bacteria</taxon>
        <taxon>Bacillati</taxon>
        <taxon>Bacillota</taxon>
        <taxon>Clostridia</taxon>
        <taxon>Lachnospirales</taxon>
        <taxon>Lachnospiraceae</taxon>
        <taxon>Cuneatibacter</taxon>
    </lineage>
</organism>
<dbReference type="Gene3D" id="3.90.550.10">
    <property type="entry name" value="Spore Coat Polysaccharide Biosynthesis Protein SpsA, Chain A"/>
    <property type="match status" value="2"/>
</dbReference>
<dbReference type="Proteomes" id="UP000292927">
    <property type="component" value="Unassembled WGS sequence"/>
</dbReference>
<dbReference type="CDD" id="cd04184">
    <property type="entry name" value="GT2_RfbC_Mx_like"/>
    <property type="match status" value="1"/>
</dbReference>
<evidence type="ECO:0000259" key="1">
    <source>
        <dbReference type="Pfam" id="PF00535"/>
    </source>
</evidence>